<sequence length="53" mass="6189">MTAPPTQLYFEYKYATDQKANIDLSQKKPLSRKWDLKNKKPRVGNSELSLAIY</sequence>
<gene>
    <name evidence="1" type="ORF">SPHINGO8BC_70074</name>
</gene>
<protein>
    <submittedName>
        <fullName evidence="1">Uncharacterized protein</fullName>
    </submittedName>
</protein>
<evidence type="ECO:0000313" key="2">
    <source>
        <dbReference type="Proteomes" id="UP000432350"/>
    </source>
</evidence>
<name>A0A654DVJ2_SPHMU</name>
<dbReference type="Proteomes" id="UP000432350">
    <property type="component" value="Unassembled WGS sequence"/>
</dbReference>
<proteinExistence type="predicted"/>
<accession>A0A654DVJ2</accession>
<reference evidence="1 2" key="1">
    <citation type="submission" date="2019-10" db="EMBL/GenBank/DDBJ databases">
        <authorList>
            <person name="Karimi E."/>
        </authorList>
    </citation>
    <scope>NUCLEOTIDE SEQUENCE [LARGE SCALE GENOMIC DNA]</scope>
    <source>
        <strain evidence="1 2">Sphingobacterium sp. 8BC</strain>
    </source>
</reference>
<organism evidence="1 2">
    <name type="scientific">Sphingobacterium multivorum</name>
    <dbReference type="NCBI Taxonomy" id="28454"/>
    <lineage>
        <taxon>Bacteria</taxon>
        <taxon>Pseudomonadati</taxon>
        <taxon>Bacteroidota</taxon>
        <taxon>Sphingobacteriia</taxon>
        <taxon>Sphingobacteriales</taxon>
        <taxon>Sphingobacteriaceae</taxon>
        <taxon>Sphingobacterium</taxon>
    </lineage>
</organism>
<evidence type="ECO:0000313" key="1">
    <source>
        <dbReference type="EMBL" id="VXD06585.1"/>
    </source>
</evidence>
<dbReference type="AlphaFoldDB" id="A0A654DVJ2"/>
<dbReference type="EMBL" id="CABWMV010000026">
    <property type="protein sequence ID" value="VXD06585.1"/>
    <property type="molecule type" value="Genomic_DNA"/>
</dbReference>